<proteinExistence type="predicted"/>
<dbReference type="Proteomes" id="UP000251670">
    <property type="component" value="Unassembled WGS sequence"/>
</dbReference>
<name>A0A2X2WUX6_CHRJE</name>
<protein>
    <recommendedName>
        <fullName evidence="6">DUF4270 domain-containing protein</fullName>
    </recommendedName>
</protein>
<evidence type="ECO:0000313" key="3">
    <source>
        <dbReference type="EMBL" id="SQB43337.1"/>
    </source>
</evidence>
<dbReference type="EMBL" id="UAWB01000004">
    <property type="protein sequence ID" value="SQB43337.1"/>
    <property type="molecule type" value="Genomic_DNA"/>
</dbReference>
<dbReference type="AlphaFoldDB" id="A0A2X2WUX6"/>
<dbReference type="RefSeq" id="WP_089738610.1">
    <property type="nucleotide sequence ID" value="NZ_FNEG01000007.1"/>
</dbReference>
<evidence type="ECO:0000256" key="1">
    <source>
        <dbReference type="SAM" id="SignalP"/>
    </source>
</evidence>
<dbReference type="EMBL" id="FNEG01000007">
    <property type="protein sequence ID" value="SDJ64206.1"/>
    <property type="molecule type" value="Genomic_DNA"/>
</dbReference>
<evidence type="ECO:0008006" key="6">
    <source>
        <dbReference type="Google" id="ProtNLM"/>
    </source>
</evidence>
<reference evidence="3 5" key="2">
    <citation type="submission" date="2018-06" db="EMBL/GenBank/DDBJ databases">
        <authorList>
            <consortium name="Pathogen Informatics"/>
            <person name="Doyle S."/>
        </authorList>
    </citation>
    <scope>NUCLEOTIDE SEQUENCE [LARGE SCALE GENOMIC DNA]</scope>
    <source>
        <strain evidence="3 5">NCTC13492</strain>
    </source>
</reference>
<dbReference type="Proteomes" id="UP000199426">
    <property type="component" value="Unassembled WGS sequence"/>
</dbReference>
<evidence type="ECO:0000313" key="4">
    <source>
        <dbReference type="Proteomes" id="UP000199426"/>
    </source>
</evidence>
<gene>
    <name evidence="3" type="ORF">NCTC13492_02195</name>
    <name evidence="2" type="ORF">SAMN05421542_3995</name>
</gene>
<accession>A0A2X2WUX6</accession>
<feature type="chain" id="PRO_5016633958" description="DUF4270 domain-containing protein" evidence="1">
    <location>
        <begin position="23"/>
        <end position="538"/>
    </location>
</feature>
<feature type="signal peptide" evidence="1">
    <location>
        <begin position="1"/>
        <end position="22"/>
    </location>
</feature>
<keyword evidence="1" id="KW-0732">Signal</keyword>
<organism evidence="3 5">
    <name type="scientific">Chryseobacterium jejuense</name>
    <dbReference type="NCBI Taxonomy" id="445960"/>
    <lineage>
        <taxon>Bacteria</taxon>
        <taxon>Pseudomonadati</taxon>
        <taxon>Bacteroidota</taxon>
        <taxon>Flavobacteriia</taxon>
        <taxon>Flavobacteriales</taxon>
        <taxon>Weeksellaceae</taxon>
        <taxon>Chryseobacterium group</taxon>
        <taxon>Chryseobacterium</taxon>
    </lineage>
</organism>
<dbReference type="OrthoDB" id="1466062at2"/>
<sequence>MTHTLKRTFAMLLLAVFGSAILYNCEPDPDSLGQQLFDKDAATGAEKAYDVIAYNINNNDSIKSDWGQLVSTSGTRVAVLGAFKEGQFGMQKASYITQLRLPDGYQIGEKPVVDSVVLVVRTPANTADDTYYMADKVVAPGAYDKNDFMIDGEKVAVSLEKKTYPVRKYGNAETIKSMKINVHRVNEFLDSGKPEFTYSNKNVTVGDLLGSATFDGNVSTITATRKSDNTVVFDGKLGFRMNLDKDYFQQNILNKRGDNVLKDAANFTRYFNGIKLSVEGDDGYLFQFSPDDMELRLYYKADKTENATVTRPQQVLAFDLGNRNTRLGRYEYDRSGSEFDKAIKYNNVTGDGLLFSQGMGGSYVGLKIDKATIENLKEKFNTNKAGIVGAKIRIFIDKDKTFANPQSVVADRKFILLPNEISNKDIKPAFTPDMLKGFPTYYYGKTTIKNEEAKGEFEFYDFVVTQTLKDIVENSSVAAADKILYLYVGAFMKGQNGNPIGANYTTRGTDMNRIVLIGSDKTEKRVQLKVTYSTANNK</sequence>
<evidence type="ECO:0000313" key="2">
    <source>
        <dbReference type="EMBL" id="SDJ64206.1"/>
    </source>
</evidence>
<reference evidence="2 4" key="1">
    <citation type="submission" date="2016-10" db="EMBL/GenBank/DDBJ databases">
        <authorList>
            <person name="Varghese N."/>
            <person name="Submissions S."/>
        </authorList>
    </citation>
    <scope>NUCLEOTIDE SEQUENCE [LARGE SCALE GENOMIC DNA]</scope>
    <source>
        <strain evidence="2 4">DSM 19299</strain>
    </source>
</reference>
<keyword evidence="4" id="KW-1185">Reference proteome</keyword>
<evidence type="ECO:0000313" key="5">
    <source>
        <dbReference type="Proteomes" id="UP000251670"/>
    </source>
</evidence>
<dbReference type="STRING" id="445960.SAMN05421542_3995"/>
<dbReference type="Pfam" id="PF14092">
    <property type="entry name" value="DUF4270"/>
    <property type="match status" value="1"/>
</dbReference>
<dbReference type="InterPro" id="IPR025366">
    <property type="entry name" value="DUF4270"/>
</dbReference>